<dbReference type="PANTHER" id="PTHR47396">
    <property type="entry name" value="TYPE I RESTRICTION ENZYME ECOKI R PROTEIN"/>
    <property type="match status" value="1"/>
</dbReference>
<dbReference type="GO" id="GO:0003677">
    <property type="term" value="F:DNA binding"/>
    <property type="evidence" value="ECO:0007669"/>
    <property type="project" value="InterPro"/>
</dbReference>
<dbReference type="InterPro" id="IPR027417">
    <property type="entry name" value="P-loop_NTPase"/>
</dbReference>
<dbReference type="InterPro" id="IPR001650">
    <property type="entry name" value="Helicase_C-like"/>
</dbReference>
<dbReference type="InterPro" id="IPR025202">
    <property type="entry name" value="PLD-like_dom"/>
</dbReference>
<dbReference type="InterPro" id="IPR006935">
    <property type="entry name" value="Helicase/UvrB_N"/>
</dbReference>
<dbReference type="OrthoDB" id="9802848at2"/>
<dbReference type="GO" id="GO:0016787">
    <property type="term" value="F:hydrolase activity"/>
    <property type="evidence" value="ECO:0007669"/>
    <property type="project" value="InterPro"/>
</dbReference>
<dbReference type="Proteomes" id="UP000289841">
    <property type="component" value="Chromosome"/>
</dbReference>
<dbReference type="InterPro" id="IPR014001">
    <property type="entry name" value="Helicase_ATP-bd"/>
</dbReference>
<accession>A0A449BBT7</accession>
<dbReference type="AlphaFoldDB" id="A0A449BBT7"/>
<gene>
    <name evidence="3" type="ORF">NCTC10138_00258</name>
</gene>
<dbReference type="RefSeq" id="WP_026390418.1">
    <property type="nucleotide sequence ID" value="NZ_LR215048.1"/>
</dbReference>
<feature type="domain" description="Helicase C-terminal" evidence="2">
    <location>
        <begin position="412"/>
        <end position="585"/>
    </location>
</feature>
<sequence length="924" mass="107546">MDDKIKKSLVDKSVLSFEYNPQILVNENSKNIKRKLIENLNDSNRIDIAVSYVVWSGLSLIYDHFKKFDKTSRLLITTEGLVTDILSLQKLLELDLSVKVYNPYRNDKGFHLKTYFFEKEELRTLIVGSNNISSRALGIVHEMAIEVDSSKDGYIVDKYGETFENLWNDQLSVDLTEDFILGYSEIYNEKMLMDEHFFSLSLDNNHIKPNYMQEKALVALEECRSLYDRGLVIAATGTGKTYLSAFDVRNSEAKKVLFLVHNRLILSSAIKTFKNIFRNKKVVELDSSNLREVEAADFIFTTDKTAYSYLYRKVSNDFFDYIIYDEAHKIGSETKYNELINYFTPKFTLGITATPERTDDPKHLFETFKYSIPYEIRLLDALNNELVCPFTYYGLQIEDKLLEDKEKFDYKELAIYIKKIIDEKGHYGEKLKGIVFTSNISEAIELSNMLNSEGIRTTAAVSGQGSFEDIENDIKSLESNDRDTLELICTVNKFNEGVDIPSINTIIMVRNTTSSIIYLQQLGRGLRRTFDPNKYVTVFDIIGNSKNNYSIAEVLTGNSTVDKRKLFRYANSNFETVSPFINVEIEKTAMENIIKSISNDFKVKTKIKNRFRDELYKYETIPTLKEMYNSKQFLEMDLLQLLHRNFYDPFDEYYEKKYNIKRGNKFIGNFLTLITQFVFRGYSSDVLKEYVALLRGNPSNDETLKSILLPNEYINGRSTSINSNYYKKGNDFLTPFEKVGDKIVINVEVIKELDRLNAIDLYKEHLELFEEISKKDSYIMKPFDLVDKGEFLFNVGAKDCYMNVVGERIDHNKKTVYCTIQVTDKKSFYDNYIVDRNRIIYYTQGSNTKNQAIEKVNKFVNEKYKFYICAQFPHLGYESTSYFNLGDVRISNISDVKTTDKGKYNHEIEFELETEFPAEFFINN</sequence>
<dbReference type="SUPFAM" id="SSF52540">
    <property type="entry name" value="P-loop containing nucleoside triphosphate hydrolases"/>
    <property type="match status" value="1"/>
</dbReference>
<evidence type="ECO:0000313" key="4">
    <source>
        <dbReference type="Proteomes" id="UP000289841"/>
    </source>
</evidence>
<dbReference type="SUPFAM" id="SSF56024">
    <property type="entry name" value="Phospholipase D/nuclease"/>
    <property type="match status" value="1"/>
</dbReference>
<dbReference type="SMART" id="SM00490">
    <property type="entry name" value="HELICc"/>
    <property type="match status" value="1"/>
</dbReference>
<dbReference type="PROSITE" id="PS51194">
    <property type="entry name" value="HELICASE_CTER"/>
    <property type="match status" value="1"/>
</dbReference>
<reference evidence="3 4" key="1">
    <citation type="submission" date="2019-01" db="EMBL/GenBank/DDBJ databases">
        <authorList>
            <consortium name="Pathogen Informatics"/>
        </authorList>
    </citation>
    <scope>NUCLEOTIDE SEQUENCE [LARGE SCALE GENOMIC DNA]</scope>
    <source>
        <strain evidence="3 4">NCTC10138</strain>
    </source>
</reference>
<dbReference type="Gene3D" id="3.30.870.10">
    <property type="entry name" value="Endonuclease Chain A"/>
    <property type="match status" value="1"/>
</dbReference>
<dbReference type="STRING" id="1278311.GCA_000428705_00809"/>
<dbReference type="PANTHER" id="PTHR47396:SF1">
    <property type="entry name" value="ATP-DEPENDENT HELICASE IRC3-RELATED"/>
    <property type="match status" value="1"/>
</dbReference>
<dbReference type="Pfam" id="PF00271">
    <property type="entry name" value="Helicase_C"/>
    <property type="match status" value="1"/>
</dbReference>
<dbReference type="EMBL" id="LR215048">
    <property type="protein sequence ID" value="VEU79905.1"/>
    <property type="molecule type" value="Genomic_DNA"/>
</dbReference>
<name>A0A449BBT7_HAPAX</name>
<dbReference type="InterPro" id="IPR050742">
    <property type="entry name" value="Helicase_Restrict-Modif_Enz"/>
</dbReference>
<evidence type="ECO:0000313" key="3">
    <source>
        <dbReference type="EMBL" id="VEU79905.1"/>
    </source>
</evidence>
<keyword evidence="4" id="KW-1185">Reference proteome</keyword>
<dbReference type="SMART" id="SM00487">
    <property type="entry name" value="DEXDc"/>
    <property type="match status" value="1"/>
</dbReference>
<dbReference type="Gene3D" id="3.40.50.300">
    <property type="entry name" value="P-loop containing nucleotide triphosphate hydrolases"/>
    <property type="match status" value="2"/>
</dbReference>
<proteinExistence type="predicted"/>
<dbReference type="Pfam" id="PF13091">
    <property type="entry name" value="PLDc_2"/>
    <property type="match status" value="1"/>
</dbReference>
<feature type="domain" description="Helicase ATP-binding" evidence="1">
    <location>
        <begin position="221"/>
        <end position="373"/>
    </location>
</feature>
<dbReference type="GO" id="GO:0005829">
    <property type="term" value="C:cytosol"/>
    <property type="evidence" value="ECO:0007669"/>
    <property type="project" value="TreeGrafter"/>
</dbReference>
<evidence type="ECO:0000259" key="2">
    <source>
        <dbReference type="PROSITE" id="PS51194"/>
    </source>
</evidence>
<evidence type="ECO:0000259" key="1">
    <source>
        <dbReference type="PROSITE" id="PS51192"/>
    </source>
</evidence>
<organism evidence="3 4">
    <name type="scientific">Haploplasma axanthum</name>
    <name type="common">Acholeplasma axanthum</name>
    <dbReference type="NCBI Taxonomy" id="29552"/>
    <lineage>
        <taxon>Bacteria</taxon>
        <taxon>Bacillati</taxon>
        <taxon>Mycoplasmatota</taxon>
        <taxon>Mollicutes</taxon>
        <taxon>Acholeplasmatales</taxon>
        <taxon>Acholeplasmataceae</taxon>
        <taxon>Haploplasma</taxon>
    </lineage>
</organism>
<dbReference type="KEGG" id="aaxa:NCTC10138_00258"/>
<dbReference type="PROSITE" id="PS51192">
    <property type="entry name" value="HELICASE_ATP_BIND_1"/>
    <property type="match status" value="1"/>
</dbReference>
<dbReference type="Pfam" id="PF04851">
    <property type="entry name" value="ResIII"/>
    <property type="match status" value="1"/>
</dbReference>
<dbReference type="GO" id="GO:0005524">
    <property type="term" value="F:ATP binding"/>
    <property type="evidence" value="ECO:0007669"/>
    <property type="project" value="InterPro"/>
</dbReference>
<protein>
    <submittedName>
        <fullName evidence="3">Hef nuclease</fullName>
    </submittedName>
</protein>